<dbReference type="GO" id="GO:0045944">
    <property type="term" value="P:positive regulation of transcription by RNA polymerase II"/>
    <property type="evidence" value="ECO:0007669"/>
    <property type="project" value="UniProtKB-ARBA"/>
</dbReference>
<evidence type="ECO:0000256" key="7">
    <source>
        <dbReference type="SAM" id="MobiDB-lite"/>
    </source>
</evidence>
<dbReference type="PANTHER" id="PTHR45664">
    <property type="entry name" value="PROTEIN ZERKNUELLT 1-RELATED"/>
    <property type="match status" value="1"/>
</dbReference>
<feature type="compositionally biased region" description="Polar residues" evidence="7">
    <location>
        <begin position="134"/>
        <end position="143"/>
    </location>
</feature>
<feature type="domain" description="Homeobox" evidence="8">
    <location>
        <begin position="142"/>
        <end position="202"/>
    </location>
</feature>
<protein>
    <recommendedName>
        <fullName evidence="8">Homeobox domain-containing protein</fullName>
    </recommendedName>
</protein>
<dbReference type="InterPro" id="IPR017970">
    <property type="entry name" value="Homeobox_CS"/>
</dbReference>
<evidence type="ECO:0000313" key="9">
    <source>
        <dbReference type="EMBL" id="CAH1176548.1"/>
    </source>
</evidence>
<dbReference type="InterPro" id="IPR009057">
    <property type="entry name" value="Homeodomain-like_sf"/>
</dbReference>
<feature type="region of interest" description="Disordered" evidence="7">
    <location>
        <begin position="201"/>
        <end position="239"/>
    </location>
</feature>
<feature type="compositionally biased region" description="Polar residues" evidence="7">
    <location>
        <begin position="206"/>
        <end position="215"/>
    </location>
</feature>
<comment type="subcellular location">
    <subcellularLocation>
        <location evidence="1 5 6">Nucleus</location>
    </subcellularLocation>
</comment>
<dbReference type="SMART" id="SM00389">
    <property type="entry name" value="HOX"/>
    <property type="match status" value="1"/>
</dbReference>
<dbReference type="Pfam" id="PF00046">
    <property type="entry name" value="Homeodomain"/>
    <property type="match status" value="1"/>
</dbReference>
<feature type="compositionally biased region" description="Low complexity" evidence="7">
    <location>
        <begin position="216"/>
        <end position="236"/>
    </location>
</feature>
<dbReference type="OrthoDB" id="6159439at2759"/>
<gene>
    <name evidence="9" type="ORF">PHAECO_LOCUS11467</name>
</gene>
<evidence type="ECO:0000256" key="2">
    <source>
        <dbReference type="ARBA" id="ARBA00023125"/>
    </source>
</evidence>
<dbReference type="PRINTS" id="PR00024">
    <property type="entry name" value="HOMEOBOX"/>
</dbReference>
<evidence type="ECO:0000259" key="8">
    <source>
        <dbReference type="PROSITE" id="PS50071"/>
    </source>
</evidence>
<dbReference type="FunFam" id="1.10.10.60:FF:000176">
    <property type="entry name" value="pancreas/duodenum homeobox protein 1"/>
    <property type="match status" value="1"/>
</dbReference>
<evidence type="ECO:0000256" key="3">
    <source>
        <dbReference type="ARBA" id="ARBA00023155"/>
    </source>
</evidence>
<keyword evidence="10" id="KW-1185">Reference proteome</keyword>
<evidence type="ECO:0000256" key="6">
    <source>
        <dbReference type="RuleBase" id="RU000682"/>
    </source>
</evidence>
<reference evidence="9" key="2">
    <citation type="submission" date="2022-10" db="EMBL/GenBank/DDBJ databases">
        <authorList>
            <consortium name="ENA_rothamsted_submissions"/>
            <consortium name="culmorum"/>
            <person name="King R."/>
        </authorList>
    </citation>
    <scope>NUCLEOTIDE SEQUENCE</scope>
</reference>
<organism evidence="9 10">
    <name type="scientific">Phaedon cochleariae</name>
    <name type="common">Mustard beetle</name>
    <dbReference type="NCBI Taxonomy" id="80249"/>
    <lineage>
        <taxon>Eukaryota</taxon>
        <taxon>Metazoa</taxon>
        <taxon>Ecdysozoa</taxon>
        <taxon>Arthropoda</taxon>
        <taxon>Hexapoda</taxon>
        <taxon>Insecta</taxon>
        <taxon>Pterygota</taxon>
        <taxon>Neoptera</taxon>
        <taxon>Endopterygota</taxon>
        <taxon>Coleoptera</taxon>
        <taxon>Polyphaga</taxon>
        <taxon>Cucujiformia</taxon>
        <taxon>Chrysomeloidea</taxon>
        <taxon>Chrysomelidae</taxon>
        <taxon>Chrysomelinae</taxon>
        <taxon>Chrysomelini</taxon>
        <taxon>Phaedon</taxon>
    </lineage>
</organism>
<dbReference type="GO" id="GO:0000981">
    <property type="term" value="F:DNA-binding transcription factor activity, RNA polymerase II-specific"/>
    <property type="evidence" value="ECO:0007669"/>
    <property type="project" value="InterPro"/>
</dbReference>
<feature type="compositionally biased region" description="Polar residues" evidence="7">
    <location>
        <begin position="110"/>
        <end position="119"/>
    </location>
</feature>
<dbReference type="InterPro" id="IPR020479">
    <property type="entry name" value="HD_metazoa"/>
</dbReference>
<dbReference type="AlphaFoldDB" id="A0A9P0GQD5"/>
<dbReference type="Proteomes" id="UP001153737">
    <property type="component" value="Chromosome 7"/>
</dbReference>
<evidence type="ECO:0000313" key="10">
    <source>
        <dbReference type="Proteomes" id="UP001153737"/>
    </source>
</evidence>
<keyword evidence="2 5" id="KW-0238">DNA-binding</keyword>
<dbReference type="PROSITE" id="PS50071">
    <property type="entry name" value="HOMEOBOX_2"/>
    <property type="match status" value="1"/>
</dbReference>
<dbReference type="InterPro" id="IPR001356">
    <property type="entry name" value="HD"/>
</dbReference>
<evidence type="ECO:0000256" key="1">
    <source>
        <dbReference type="ARBA" id="ARBA00004123"/>
    </source>
</evidence>
<feature type="region of interest" description="Disordered" evidence="7">
    <location>
        <begin position="39"/>
        <end position="62"/>
    </location>
</feature>
<sequence length="396" mass="45407">MTTVNEEVVCETNGNMLGVETFSPSCNFSKSPSPYHGYSDDNCYDSEGNKPDISAREQHSSPYQIEENQPMIIDHQPRWNERIQENGHHTVINYERPLFSVQIPYEVTNIPDNGSTDSITDIDENNETDESPKTLKTTNQSNVPKRARTAYTSSQLVELEKEFHYNKYLCRPRRIQLAQSLNLSERQIKIWFQNRRMKFKKDQKNKSFSPIRENQSPSLSSSSNTSSTTGRSRTNPMKAEDSAIVDRLLNNPTVIQNQYISQNQVNYGSTQYCQQWDRLSDRSILYSNQYGPPHNQNVYLESQIDNSYPHYIPQVTTIAPLNYYSANDYDHIIDDGPKSLYQPYLTVKKEDGSTIVPVRNVVEPGVNEYTSHLSNVCWESTTCLGNITPPDSLTQL</sequence>
<reference evidence="9" key="1">
    <citation type="submission" date="2022-01" db="EMBL/GenBank/DDBJ databases">
        <authorList>
            <person name="King R."/>
        </authorList>
    </citation>
    <scope>NUCLEOTIDE SEQUENCE</scope>
</reference>
<evidence type="ECO:0000256" key="4">
    <source>
        <dbReference type="ARBA" id="ARBA00023242"/>
    </source>
</evidence>
<accession>A0A9P0GQD5</accession>
<feature type="region of interest" description="Disordered" evidence="7">
    <location>
        <begin position="109"/>
        <end position="146"/>
    </location>
</feature>
<feature type="compositionally biased region" description="Basic and acidic residues" evidence="7">
    <location>
        <begin position="47"/>
        <end position="59"/>
    </location>
</feature>
<dbReference type="CDD" id="cd00086">
    <property type="entry name" value="homeodomain"/>
    <property type="match status" value="1"/>
</dbReference>
<keyword evidence="4 5" id="KW-0539">Nucleus</keyword>
<dbReference type="GO" id="GO:0000978">
    <property type="term" value="F:RNA polymerase II cis-regulatory region sequence-specific DNA binding"/>
    <property type="evidence" value="ECO:0007669"/>
    <property type="project" value="TreeGrafter"/>
</dbReference>
<dbReference type="PANTHER" id="PTHR45664:SF12">
    <property type="entry name" value="PANCREAS_DUODENUM HOMEOBOX PROTEIN 1"/>
    <property type="match status" value="1"/>
</dbReference>
<dbReference type="EMBL" id="OU896713">
    <property type="protein sequence ID" value="CAH1176548.1"/>
    <property type="molecule type" value="Genomic_DNA"/>
</dbReference>
<feature type="DNA-binding region" description="Homeobox" evidence="5">
    <location>
        <begin position="144"/>
        <end position="203"/>
    </location>
</feature>
<proteinExistence type="predicted"/>
<dbReference type="SUPFAM" id="SSF46689">
    <property type="entry name" value="Homeodomain-like"/>
    <property type="match status" value="1"/>
</dbReference>
<dbReference type="GO" id="GO:0005634">
    <property type="term" value="C:nucleus"/>
    <property type="evidence" value="ECO:0007669"/>
    <property type="project" value="UniProtKB-SubCell"/>
</dbReference>
<dbReference type="Gene3D" id="1.10.10.60">
    <property type="entry name" value="Homeodomain-like"/>
    <property type="match status" value="1"/>
</dbReference>
<name>A0A9P0GQD5_PHACE</name>
<feature type="compositionally biased region" description="Acidic residues" evidence="7">
    <location>
        <begin position="120"/>
        <end position="129"/>
    </location>
</feature>
<evidence type="ECO:0000256" key="5">
    <source>
        <dbReference type="PROSITE-ProRule" id="PRU00108"/>
    </source>
</evidence>
<keyword evidence="3 5" id="KW-0371">Homeobox</keyword>
<dbReference type="GO" id="GO:0048513">
    <property type="term" value="P:animal organ development"/>
    <property type="evidence" value="ECO:0007669"/>
    <property type="project" value="UniProtKB-ARBA"/>
</dbReference>
<dbReference type="PROSITE" id="PS00027">
    <property type="entry name" value="HOMEOBOX_1"/>
    <property type="match status" value="1"/>
</dbReference>